<dbReference type="AlphaFoldDB" id="A0A0G1FLC6"/>
<gene>
    <name evidence="6" type="ORF">UV61_C0001G0110</name>
</gene>
<dbReference type="PANTHER" id="PTHR42646">
    <property type="entry name" value="FLAP ENDONUCLEASE XNI"/>
    <property type="match status" value="1"/>
</dbReference>
<evidence type="ECO:0000256" key="2">
    <source>
        <dbReference type="ARBA" id="ARBA00022801"/>
    </source>
</evidence>
<dbReference type="InterPro" id="IPR002421">
    <property type="entry name" value="5-3_exonuclease"/>
</dbReference>
<protein>
    <submittedName>
        <fullName evidence="6">Polymerase I protein</fullName>
    </submittedName>
</protein>
<feature type="domain" description="5'-3' exonuclease" evidence="5">
    <location>
        <begin position="2"/>
        <end position="270"/>
    </location>
</feature>
<evidence type="ECO:0000256" key="3">
    <source>
        <dbReference type="ARBA" id="ARBA00023125"/>
    </source>
</evidence>
<reference evidence="6 7" key="1">
    <citation type="journal article" date="2015" name="Nature">
        <title>rRNA introns, odd ribosomes, and small enigmatic genomes across a large radiation of phyla.</title>
        <authorList>
            <person name="Brown C.T."/>
            <person name="Hug L.A."/>
            <person name="Thomas B.C."/>
            <person name="Sharon I."/>
            <person name="Castelle C.J."/>
            <person name="Singh A."/>
            <person name="Wilkins M.J."/>
            <person name="Williams K.H."/>
            <person name="Banfield J.F."/>
        </authorList>
    </citation>
    <scope>NUCLEOTIDE SEQUENCE [LARGE SCALE GENOMIC DNA]</scope>
</reference>
<dbReference type="FunFam" id="1.10.150.20:FF:000003">
    <property type="entry name" value="DNA polymerase I"/>
    <property type="match status" value="1"/>
</dbReference>
<comment type="caution">
    <text evidence="6">The sequence shown here is derived from an EMBL/GenBank/DDBJ whole genome shotgun (WGS) entry which is preliminary data.</text>
</comment>
<evidence type="ECO:0000313" key="6">
    <source>
        <dbReference type="EMBL" id="KKS87703.1"/>
    </source>
</evidence>
<dbReference type="SMART" id="SM00279">
    <property type="entry name" value="HhH2"/>
    <property type="match status" value="1"/>
</dbReference>
<dbReference type="CDD" id="cd09859">
    <property type="entry name" value="PIN_53EXO"/>
    <property type="match status" value="1"/>
</dbReference>
<dbReference type="SUPFAM" id="SSF88723">
    <property type="entry name" value="PIN domain-like"/>
    <property type="match status" value="1"/>
</dbReference>
<dbReference type="SUPFAM" id="SSF47807">
    <property type="entry name" value="5' to 3' exonuclease, C-terminal subdomain"/>
    <property type="match status" value="1"/>
</dbReference>
<keyword evidence="3" id="KW-0238">DNA-binding</keyword>
<dbReference type="InterPro" id="IPR020046">
    <property type="entry name" value="5-3_exonucl_a-hlix_arch_N"/>
</dbReference>
<dbReference type="InterPro" id="IPR029060">
    <property type="entry name" value="PIN-like_dom_sf"/>
</dbReference>
<dbReference type="EMBL" id="LCFD01000001">
    <property type="protein sequence ID" value="KKS87703.1"/>
    <property type="molecule type" value="Genomic_DNA"/>
</dbReference>
<dbReference type="InterPro" id="IPR038969">
    <property type="entry name" value="FEN"/>
</dbReference>
<organism evidence="6 7">
    <name type="scientific">Candidatus Gottesmanbacteria bacterium GW2011_GWB1_43_11</name>
    <dbReference type="NCBI Taxonomy" id="1618446"/>
    <lineage>
        <taxon>Bacteria</taxon>
        <taxon>Candidatus Gottesmaniibacteriota</taxon>
    </lineage>
</organism>
<sequence>MNKLVLIDGNAILHRAFHALPPSLTTPDGQPTNAVYGFVAILLRVIEELKPTHLAVAFDRAKPTFRKTLFKEYQAHRPKMEDALVSQVDIVHRVVTAMKMPIFEQDGFEADDLLGSIAKQVGSSQSAVRSKKIDDTVIVTGDRDLLQLVNHQVKLFMPVKGLTESKLFGEKEAQERMGVVPKLIPDLKALMGDASDNYPGVAGIGPKTAVALLNQFGSVEKLYQHLDQVVNPSVREKLEKDRDNAMLSHKLATVVTDAPIKFVPEKAQLAKDLLTQEVIELFGNLGFKTLLKRMGKMMQKEVPGETKPIKKKDERQMELF</sequence>
<dbReference type="InterPro" id="IPR020045">
    <property type="entry name" value="DNA_polI_H3TH"/>
</dbReference>
<evidence type="ECO:0000313" key="7">
    <source>
        <dbReference type="Proteomes" id="UP000034050"/>
    </source>
</evidence>
<dbReference type="InterPro" id="IPR036279">
    <property type="entry name" value="5-3_exonuclease_C_sf"/>
</dbReference>
<dbReference type="InterPro" id="IPR008918">
    <property type="entry name" value="HhH2"/>
</dbReference>
<keyword evidence="2" id="KW-0378">Hydrolase</keyword>
<keyword evidence="1" id="KW-0540">Nuclease</keyword>
<dbReference type="Gene3D" id="1.10.150.20">
    <property type="entry name" value="5' to 3' exonuclease, C-terminal subdomain"/>
    <property type="match status" value="1"/>
</dbReference>
<dbReference type="GO" id="GO:0003677">
    <property type="term" value="F:DNA binding"/>
    <property type="evidence" value="ECO:0007669"/>
    <property type="project" value="UniProtKB-KW"/>
</dbReference>
<evidence type="ECO:0000256" key="1">
    <source>
        <dbReference type="ARBA" id="ARBA00022722"/>
    </source>
</evidence>
<evidence type="ECO:0000256" key="4">
    <source>
        <dbReference type="SAM" id="MobiDB-lite"/>
    </source>
</evidence>
<proteinExistence type="predicted"/>
<dbReference type="GO" id="GO:0008409">
    <property type="term" value="F:5'-3' exonuclease activity"/>
    <property type="evidence" value="ECO:0007669"/>
    <property type="project" value="InterPro"/>
</dbReference>
<name>A0A0G1FLC6_9BACT</name>
<dbReference type="Pfam" id="PF01367">
    <property type="entry name" value="5_3_exonuc"/>
    <property type="match status" value="1"/>
</dbReference>
<dbReference type="PANTHER" id="PTHR42646:SF2">
    <property type="entry name" value="5'-3' EXONUCLEASE FAMILY PROTEIN"/>
    <property type="match status" value="1"/>
</dbReference>
<feature type="region of interest" description="Disordered" evidence="4">
    <location>
        <begin position="299"/>
        <end position="320"/>
    </location>
</feature>
<dbReference type="SMART" id="SM00475">
    <property type="entry name" value="53EXOc"/>
    <property type="match status" value="1"/>
</dbReference>
<dbReference type="PATRIC" id="fig|1618446.3.peg.117"/>
<dbReference type="Proteomes" id="UP000034050">
    <property type="component" value="Unassembled WGS sequence"/>
</dbReference>
<evidence type="ECO:0000259" key="5">
    <source>
        <dbReference type="SMART" id="SM00475"/>
    </source>
</evidence>
<dbReference type="GO" id="GO:0017108">
    <property type="term" value="F:5'-flap endonuclease activity"/>
    <property type="evidence" value="ECO:0007669"/>
    <property type="project" value="InterPro"/>
</dbReference>
<dbReference type="CDD" id="cd09898">
    <property type="entry name" value="H3TH_53EXO"/>
    <property type="match status" value="1"/>
</dbReference>
<dbReference type="Gene3D" id="3.40.50.1010">
    <property type="entry name" value="5'-nuclease"/>
    <property type="match status" value="1"/>
</dbReference>
<dbReference type="STRING" id="1618446.UV61_C0001G0110"/>
<dbReference type="Pfam" id="PF02739">
    <property type="entry name" value="5_3_exonuc_N"/>
    <property type="match status" value="1"/>
</dbReference>
<accession>A0A0G1FLC6</accession>
<dbReference type="GO" id="GO:0033567">
    <property type="term" value="P:DNA replication, Okazaki fragment processing"/>
    <property type="evidence" value="ECO:0007669"/>
    <property type="project" value="InterPro"/>
</dbReference>